<organism evidence="2">
    <name type="scientific">Cacopsylla melanoneura</name>
    <dbReference type="NCBI Taxonomy" id="428564"/>
    <lineage>
        <taxon>Eukaryota</taxon>
        <taxon>Metazoa</taxon>
        <taxon>Ecdysozoa</taxon>
        <taxon>Arthropoda</taxon>
        <taxon>Hexapoda</taxon>
        <taxon>Insecta</taxon>
        <taxon>Pterygota</taxon>
        <taxon>Neoptera</taxon>
        <taxon>Paraneoptera</taxon>
        <taxon>Hemiptera</taxon>
        <taxon>Sternorrhyncha</taxon>
        <taxon>Psylloidea</taxon>
        <taxon>Psyllidae</taxon>
        <taxon>Psyllinae</taxon>
        <taxon>Cacopsylla</taxon>
    </lineage>
</organism>
<dbReference type="AlphaFoldDB" id="A0A8D8R6I4"/>
<dbReference type="EMBL" id="HBUF01129081">
    <property type="protein sequence ID" value="CAG6643800.1"/>
    <property type="molecule type" value="Transcribed_RNA"/>
</dbReference>
<evidence type="ECO:0000313" key="2">
    <source>
        <dbReference type="EMBL" id="CAG6643800.1"/>
    </source>
</evidence>
<keyword evidence="1" id="KW-0812">Transmembrane</keyword>
<sequence length="106" mass="10999">MRAFITITLRFAKITGERPSIISGGMRYIGLMFTLSRLNPPSSSVLPASSGSASTSLSSVSTSSLLSASLLFLLLSAVTLLASFVTGVGSSNRSSLLLNVFLPSLV</sequence>
<proteinExistence type="predicted"/>
<dbReference type="EMBL" id="HBUF01129082">
    <property type="protein sequence ID" value="CAG6643801.1"/>
    <property type="molecule type" value="Transcribed_RNA"/>
</dbReference>
<protein>
    <submittedName>
        <fullName evidence="2">Uncharacterized protein</fullName>
    </submittedName>
</protein>
<feature type="transmembrane region" description="Helical" evidence="1">
    <location>
        <begin position="65"/>
        <end position="88"/>
    </location>
</feature>
<keyword evidence="1" id="KW-0472">Membrane</keyword>
<evidence type="ECO:0000256" key="1">
    <source>
        <dbReference type="SAM" id="Phobius"/>
    </source>
</evidence>
<accession>A0A8D8R6I4</accession>
<name>A0A8D8R6I4_9HEMI</name>
<keyword evidence="1" id="KW-1133">Transmembrane helix</keyword>
<reference evidence="2" key="1">
    <citation type="submission" date="2021-05" db="EMBL/GenBank/DDBJ databases">
        <authorList>
            <person name="Alioto T."/>
            <person name="Alioto T."/>
            <person name="Gomez Garrido J."/>
        </authorList>
    </citation>
    <scope>NUCLEOTIDE SEQUENCE</scope>
</reference>